<dbReference type="EMBL" id="AE017226">
    <property type="protein sequence ID" value="AAS12255.1"/>
    <property type="molecule type" value="Genomic_DNA"/>
</dbReference>
<dbReference type="Proteomes" id="UP000008212">
    <property type="component" value="Chromosome"/>
</dbReference>
<reference evidence="2 3" key="1">
    <citation type="journal article" date="2004" name="Proc. Natl. Acad. Sci. U.S.A.">
        <title>Comparison of the genome of the oral pathogen Treponema denticola with other spirochete genomes.</title>
        <authorList>
            <person name="Seshadri R."/>
            <person name="Myers G.S."/>
            <person name="Tettelin H."/>
            <person name="Eisen J.A."/>
            <person name="Heidelberg J.F."/>
            <person name="Dodson R.J."/>
            <person name="Davidsen T.M."/>
            <person name="DeBoy R.T."/>
            <person name="Fouts D.E."/>
            <person name="Haft D.H."/>
            <person name="Selengut J."/>
            <person name="Ren Q."/>
            <person name="Brinkac L.M."/>
            <person name="Madupu R."/>
            <person name="Kolonay J."/>
            <person name="Durkin S.A."/>
            <person name="Daugherty S.C."/>
            <person name="Shetty J."/>
            <person name="Shvartsbeyn A."/>
            <person name="Gebregeorgis E."/>
            <person name="Geer K."/>
            <person name="Tsegaye G."/>
            <person name="Malek J."/>
            <person name="Ayodeji B."/>
            <person name="Shatsman S."/>
            <person name="McLeod M.P."/>
            <person name="Smajs D."/>
            <person name="Howell J.K."/>
            <person name="Pal S."/>
            <person name="Amin A."/>
            <person name="Vashisth P."/>
            <person name="McNeill T.Z."/>
            <person name="Xiang Q."/>
            <person name="Sodergren E."/>
            <person name="Baca E."/>
            <person name="Weinstock G.M."/>
            <person name="Norris S.J."/>
            <person name="Fraser C.M."/>
            <person name="Paulsen I.T."/>
        </authorList>
    </citation>
    <scope>NUCLEOTIDE SEQUENCE [LARGE SCALE GENOMIC DNA]</scope>
    <source>
        <strain evidence="3">ATCC 35405 / DSM 14222 / CIP 103919 / JCM 8153 / KCTC 15104</strain>
    </source>
</reference>
<evidence type="ECO:0000313" key="3">
    <source>
        <dbReference type="Proteomes" id="UP000008212"/>
    </source>
</evidence>
<sequence length="51" mass="5863">MQIREGRLYHKRLDKKKSRLKNRPAHQAIGGRWVGGEPSADIYLSAKDTKT</sequence>
<evidence type="ECO:0000313" key="2">
    <source>
        <dbReference type="EMBL" id="AAS12255.1"/>
    </source>
</evidence>
<proteinExistence type="predicted"/>
<dbReference type="KEGG" id="tde:TDE_1740"/>
<keyword evidence="3" id="KW-1185">Reference proteome</keyword>
<accession>Q73LX2</accession>
<dbReference type="HOGENOM" id="CLU_3105023_0_0_12"/>
<organism evidence="2 3">
    <name type="scientific">Treponema denticola (strain ATCC 35405 / DSM 14222 / CIP 103919 / JCM 8153 / KCTC 15104)</name>
    <dbReference type="NCBI Taxonomy" id="243275"/>
    <lineage>
        <taxon>Bacteria</taxon>
        <taxon>Pseudomonadati</taxon>
        <taxon>Spirochaetota</taxon>
        <taxon>Spirochaetia</taxon>
        <taxon>Spirochaetales</taxon>
        <taxon>Treponemataceae</taxon>
        <taxon>Treponema</taxon>
    </lineage>
</organism>
<feature type="compositionally biased region" description="Basic residues" evidence="1">
    <location>
        <begin position="9"/>
        <end position="24"/>
    </location>
</feature>
<dbReference type="AlphaFoldDB" id="Q73LX2"/>
<dbReference type="PaxDb" id="243275-TDE_1740"/>
<protein>
    <submittedName>
        <fullName evidence="2">Uncharacterized protein</fullName>
    </submittedName>
</protein>
<feature type="region of interest" description="Disordered" evidence="1">
    <location>
        <begin position="1"/>
        <end position="33"/>
    </location>
</feature>
<evidence type="ECO:0000256" key="1">
    <source>
        <dbReference type="SAM" id="MobiDB-lite"/>
    </source>
</evidence>
<name>Q73LX2_TREDE</name>
<dbReference type="PATRIC" id="fig|243275.7.peg.1663"/>
<gene>
    <name evidence="2" type="ordered locus">TDE_1740</name>
</gene>